<accession>A0A7X5JBG4</accession>
<dbReference type="Proteomes" id="UP000586722">
    <property type="component" value="Unassembled WGS sequence"/>
</dbReference>
<dbReference type="PANTHER" id="PTHR44688">
    <property type="entry name" value="DNA-BINDING TRANSCRIPTIONAL ACTIVATOR DEVR_DOSR"/>
    <property type="match status" value="1"/>
</dbReference>
<dbReference type="Gene3D" id="1.10.10.10">
    <property type="entry name" value="Winged helix-like DNA-binding domain superfamily/Winged helix DNA-binding domain"/>
    <property type="match status" value="1"/>
</dbReference>
<proteinExistence type="predicted"/>
<dbReference type="SUPFAM" id="SSF46894">
    <property type="entry name" value="C-terminal effector domain of the bipartite response regulators"/>
    <property type="match status" value="1"/>
</dbReference>
<dbReference type="Gene3D" id="3.30.450.80">
    <property type="entry name" value="Transcription factor LuxR-like, autoinducer-binding domain"/>
    <property type="match status" value="1"/>
</dbReference>
<comment type="caution">
    <text evidence="5">The sequence shown here is derived from an EMBL/GenBank/DDBJ whole genome shotgun (WGS) entry which is preliminary data.</text>
</comment>
<evidence type="ECO:0000256" key="3">
    <source>
        <dbReference type="ARBA" id="ARBA00023163"/>
    </source>
</evidence>
<reference evidence="6" key="1">
    <citation type="submission" date="2020-01" db="EMBL/GenBank/DDBJ databases">
        <authorList>
            <person name="Fang Y."/>
            <person name="Sun R."/>
            <person name="Nie L."/>
            <person name="He J."/>
            <person name="Hao L."/>
            <person name="Wang L."/>
            <person name="Su S."/>
            <person name="Lv E."/>
            <person name="Zhang Z."/>
            <person name="Xie R."/>
            <person name="Liu H."/>
        </authorList>
    </citation>
    <scope>NUCLEOTIDE SEQUENCE [LARGE SCALE GENOMIC DNA]</scope>
    <source>
        <strain evidence="6">XCT-53</strain>
    </source>
</reference>
<dbReference type="GO" id="GO:0006355">
    <property type="term" value="P:regulation of DNA-templated transcription"/>
    <property type="evidence" value="ECO:0007669"/>
    <property type="project" value="InterPro"/>
</dbReference>
<dbReference type="GO" id="GO:0003677">
    <property type="term" value="F:DNA binding"/>
    <property type="evidence" value="ECO:0007669"/>
    <property type="project" value="UniProtKB-KW"/>
</dbReference>
<evidence type="ECO:0000313" key="5">
    <source>
        <dbReference type="EMBL" id="NBN80400.1"/>
    </source>
</evidence>
<dbReference type="RefSeq" id="WP_161709663.1">
    <property type="nucleotide sequence ID" value="NZ_JAABLQ010000004.1"/>
</dbReference>
<evidence type="ECO:0000256" key="2">
    <source>
        <dbReference type="ARBA" id="ARBA00023125"/>
    </source>
</evidence>
<dbReference type="InterPro" id="IPR036693">
    <property type="entry name" value="TF_LuxR_autoind-bd_dom_sf"/>
</dbReference>
<sequence>MLTDLTHPRDRRELREVIGVRLLDLLRADHFASYVWNPDNRAYEDGVSLNMSPDNLSAYVAHFQFRDPITARLRQRARATHVNEILPQAELERTEFFNDFLIRDGLCHGMNFHAHDGAAHLGDIRIWRGRHRSSFDRRDVELLGLIGPAFCNALKTARRLESLTATPAPLPAGLGEALDGFGLTPRERSVATELLGGKRDNDIALALGIGPATVRSHLGQLFAKTGTAGRAAFIARFARLN</sequence>
<dbReference type="AlphaFoldDB" id="A0A7X5JBG4"/>
<dbReference type="EMBL" id="JAABLQ010000004">
    <property type="protein sequence ID" value="NBN80400.1"/>
    <property type="molecule type" value="Genomic_DNA"/>
</dbReference>
<name>A0A7X5JBG4_9HYPH</name>
<gene>
    <name evidence="5" type="ORF">GWI72_19150</name>
</gene>
<dbReference type="CDD" id="cd06170">
    <property type="entry name" value="LuxR_C_like"/>
    <property type="match status" value="1"/>
</dbReference>
<evidence type="ECO:0000313" key="6">
    <source>
        <dbReference type="Proteomes" id="UP000586722"/>
    </source>
</evidence>
<dbReference type="PANTHER" id="PTHR44688:SF16">
    <property type="entry name" value="DNA-BINDING TRANSCRIPTIONAL ACTIVATOR DEVR_DOSR"/>
    <property type="match status" value="1"/>
</dbReference>
<dbReference type="PRINTS" id="PR00038">
    <property type="entry name" value="HTHLUXR"/>
</dbReference>
<protein>
    <submittedName>
        <fullName evidence="5">Helix-turn-helix transcriptional regulator</fullName>
    </submittedName>
</protein>
<dbReference type="PROSITE" id="PS50043">
    <property type="entry name" value="HTH_LUXR_2"/>
    <property type="match status" value="1"/>
</dbReference>
<organism evidence="5 6">
    <name type="scientific">Pannonibacter tanglangensis</name>
    <dbReference type="NCBI Taxonomy" id="2750084"/>
    <lineage>
        <taxon>Bacteria</taxon>
        <taxon>Pseudomonadati</taxon>
        <taxon>Pseudomonadota</taxon>
        <taxon>Alphaproteobacteria</taxon>
        <taxon>Hyphomicrobiales</taxon>
        <taxon>Stappiaceae</taxon>
        <taxon>Pannonibacter</taxon>
    </lineage>
</organism>
<keyword evidence="1" id="KW-0805">Transcription regulation</keyword>
<evidence type="ECO:0000259" key="4">
    <source>
        <dbReference type="PROSITE" id="PS50043"/>
    </source>
</evidence>
<dbReference type="InterPro" id="IPR016032">
    <property type="entry name" value="Sig_transdc_resp-reg_C-effctor"/>
</dbReference>
<dbReference type="InterPro" id="IPR036388">
    <property type="entry name" value="WH-like_DNA-bd_sf"/>
</dbReference>
<keyword evidence="6" id="KW-1185">Reference proteome</keyword>
<keyword evidence="3" id="KW-0804">Transcription</keyword>
<dbReference type="InterPro" id="IPR000792">
    <property type="entry name" value="Tscrpt_reg_LuxR_C"/>
</dbReference>
<evidence type="ECO:0000256" key="1">
    <source>
        <dbReference type="ARBA" id="ARBA00023015"/>
    </source>
</evidence>
<dbReference type="Pfam" id="PF00196">
    <property type="entry name" value="GerE"/>
    <property type="match status" value="1"/>
</dbReference>
<feature type="domain" description="HTH luxR-type" evidence="4">
    <location>
        <begin position="176"/>
        <end position="241"/>
    </location>
</feature>
<keyword evidence="2" id="KW-0238">DNA-binding</keyword>
<dbReference type="SMART" id="SM00421">
    <property type="entry name" value="HTH_LUXR"/>
    <property type="match status" value="1"/>
</dbReference>